<evidence type="ECO:0000313" key="8">
    <source>
        <dbReference type="Proteomes" id="UP001152795"/>
    </source>
</evidence>
<dbReference type="GO" id="GO:0005516">
    <property type="term" value="F:calmodulin binding"/>
    <property type="evidence" value="ECO:0007669"/>
    <property type="project" value="UniProtKB-KW"/>
</dbReference>
<keyword evidence="5" id="KW-0449">Lipoprotein</keyword>
<dbReference type="InterPro" id="IPR011613">
    <property type="entry name" value="GH15-like"/>
</dbReference>
<dbReference type="EMBL" id="CACRXK020016220">
    <property type="protein sequence ID" value="CAB4029513.1"/>
    <property type="molecule type" value="Genomic_DNA"/>
</dbReference>
<comment type="function">
    <text evidence="5">Phosphorylase b kinase catalyzes the phosphorylation of serine in certain substrates, including troponin I.</text>
</comment>
<dbReference type="OrthoDB" id="5971574at2759"/>
<feature type="domain" description="GH15-like" evidence="6">
    <location>
        <begin position="2"/>
        <end position="127"/>
    </location>
</feature>
<dbReference type="InterPro" id="IPR008734">
    <property type="entry name" value="PHK_A/B_su"/>
</dbReference>
<evidence type="ECO:0000256" key="5">
    <source>
        <dbReference type="RuleBase" id="RU364123"/>
    </source>
</evidence>
<dbReference type="SUPFAM" id="SSF48208">
    <property type="entry name" value="Six-hairpin glycosidases"/>
    <property type="match status" value="1"/>
</dbReference>
<keyword evidence="3 5" id="KW-0321">Glycogen metabolism</keyword>
<dbReference type="GO" id="GO:0005964">
    <property type="term" value="C:phosphorylase kinase complex"/>
    <property type="evidence" value="ECO:0007669"/>
    <property type="project" value="TreeGrafter"/>
</dbReference>
<keyword evidence="5" id="KW-0119">Carbohydrate metabolism</keyword>
<gene>
    <name evidence="7" type="ORF">PACLA_8A088417</name>
</gene>
<evidence type="ECO:0000256" key="1">
    <source>
        <dbReference type="ARBA" id="ARBA00005131"/>
    </source>
</evidence>
<comment type="pathway">
    <text evidence="1 5">Glycan biosynthesis; glycogen metabolism.</text>
</comment>
<dbReference type="Gene3D" id="1.50.10.10">
    <property type="match status" value="1"/>
</dbReference>
<dbReference type="InterPro" id="IPR008928">
    <property type="entry name" value="6-hairpin_glycosidase_sf"/>
</dbReference>
<evidence type="ECO:0000256" key="2">
    <source>
        <dbReference type="ARBA" id="ARBA00007128"/>
    </source>
</evidence>
<keyword evidence="5" id="KW-0636">Prenylation</keyword>
<evidence type="ECO:0000259" key="6">
    <source>
        <dbReference type="Pfam" id="PF00723"/>
    </source>
</evidence>
<accession>A0A6S7KN11</accession>
<dbReference type="InterPro" id="IPR012341">
    <property type="entry name" value="6hp_glycosidase-like_sf"/>
</dbReference>
<proteinExistence type="inferred from homology"/>
<name>A0A6S7KN11_PARCT</name>
<dbReference type="PANTHER" id="PTHR10749:SF8">
    <property type="entry name" value="PHOSPHORYLASE B KINASE REGULATORY SUBUNIT BETA"/>
    <property type="match status" value="1"/>
</dbReference>
<dbReference type="GO" id="GO:0005886">
    <property type="term" value="C:plasma membrane"/>
    <property type="evidence" value="ECO:0007669"/>
    <property type="project" value="UniProtKB-SubCell"/>
</dbReference>
<dbReference type="Pfam" id="PF00723">
    <property type="entry name" value="Glyco_hydro_15"/>
    <property type="match status" value="1"/>
</dbReference>
<protein>
    <recommendedName>
        <fullName evidence="5">Phosphorylase b kinase regulatory subunit</fullName>
    </recommendedName>
</protein>
<keyword evidence="4 5" id="KW-0112">Calmodulin-binding</keyword>
<dbReference type="PANTHER" id="PTHR10749">
    <property type="entry name" value="PHOSPHORYLASE B KINASE REGULATORY SUBUNIT"/>
    <property type="match status" value="1"/>
</dbReference>
<comment type="similarity">
    <text evidence="2 5">Belongs to the phosphorylase b kinase regulatory chain family.</text>
</comment>
<keyword evidence="5" id="KW-0472">Membrane</keyword>
<evidence type="ECO:0000256" key="4">
    <source>
        <dbReference type="ARBA" id="ARBA00022860"/>
    </source>
</evidence>
<evidence type="ECO:0000313" key="7">
    <source>
        <dbReference type="EMBL" id="CAB4029513.1"/>
    </source>
</evidence>
<evidence type="ECO:0000256" key="3">
    <source>
        <dbReference type="ARBA" id="ARBA00022600"/>
    </source>
</evidence>
<comment type="subcellular location">
    <subcellularLocation>
        <location evidence="5">Cell membrane</location>
        <topology evidence="5">Lipid-anchor</topology>
        <orientation evidence="5">Cytoplasmic side</orientation>
    </subcellularLocation>
</comment>
<comment type="caution">
    <text evidence="7">The sequence shown here is derived from an EMBL/GenBank/DDBJ whole genome shotgun (WGS) entry which is preliminary data.</text>
</comment>
<keyword evidence="8" id="KW-1185">Reference proteome</keyword>
<feature type="non-terminal residue" evidence="7">
    <location>
        <position position="190"/>
    </location>
</feature>
<keyword evidence="5" id="KW-1003">Cell membrane</keyword>
<dbReference type="UniPathway" id="UPA00163"/>
<dbReference type="AlphaFoldDB" id="A0A6S7KN11"/>
<dbReference type="Proteomes" id="UP001152795">
    <property type="component" value="Unassembled WGS sequence"/>
</dbReference>
<dbReference type="GO" id="GO:0005977">
    <property type="term" value="P:glycogen metabolic process"/>
    <property type="evidence" value="ECO:0007669"/>
    <property type="project" value="UniProtKB-UniPathway"/>
</dbReference>
<reference evidence="7" key="1">
    <citation type="submission" date="2020-04" db="EMBL/GenBank/DDBJ databases">
        <authorList>
            <person name="Alioto T."/>
            <person name="Alioto T."/>
            <person name="Gomez Garrido J."/>
        </authorList>
    </citation>
    <scope>NUCLEOTIDE SEQUENCE</scope>
    <source>
        <strain evidence="7">A484AB</strain>
    </source>
</reference>
<organism evidence="7 8">
    <name type="scientific">Paramuricea clavata</name>
    <name type="common">Red gorgonian</name>
    <name type="synonym">Violescent sea-whip</name>
    <dbReference type="NCBI Taxonomy" id="317549"/>
    <lineage>
        <taxon>Eukaryota</taxon>
        <taxon>Metazoa</taxon>
        <taxon>Cnidaria</taxon>
        <taxon>Anthozoa</taxon>
        <taxon>Octocorallia</taxon>
        <taxon>Malacalcyonacea</taxon>
        <taxon>Plexauridae</taxon>
        <taxon>Paramuricea</taxon>
    </lineage>
</organism>
<feature type="non-terminal residue" evidence="7">
    <location>
        <position position="1"/>
    </location>
</feature>
<sequence>VEKFKHNQQPHNSLHSMFNIHTGNTLPLNENWPHLQIDAVSLYLLVLAQMIASGLTIIYTLDEVSFIQNLIYYIERAYRTPDYGIWERGCRSNNGHRELHSSSIGMAKAALESLNGFNLFGSQGTSSSVIYVDPDAFNRNCTILKTLLPRESSSKETDAALLCIIGYPAFVVDDEKLKETTGERVVENLM</sequence>